<dbReference type="RefSeq" id="WP_174016268.1">
    <property type="nucleotide sequence ID" value="NZ_CP026925.1"/>
</dbReference>
<dbReference type="EMBL" id="CP026925">
    <property type="protein sequence ID" value="AVH44966.1"/>
    <property type="molecule type" value="Genomic_DNA"/>
</dbReference>
<evidence type="ECO:0000313" key="1">
    <source>
        <dbReference type="EMBL" id="AVH44966.1"/>
    </source>
</evidence>
<accession>A0A2L2LKZ1</accession>
<protein>
    <submittedName>
        <fullName evidence="1">Uncharacterized protein</fullName>
    </submittedName>
</protein>
<name>A0A2L2LKZ1_AGRTU</name>
<dbReference type="AlphaFoldDB" id="A0A2L2LKZ1"/>
<evidence type="ECO:0000313" key="2">
    <source>
        <dbReference type="Proteomes" id="UP000237717"/>
    </source>
</evidence>
<organism evidence="1 2">
    <name type="scientific">Agrobacterium tumefaciens</name>
    <dbReference type="NCBI Taxonomy" id="358"/>
    <lineage>
        <taxon>Bacteria</taxon>
        <taxon>Pseudomonadati</taxon>
        <taxon>Pseudomonadota</taxon>
        <taxon>Alphaproteobacteria</taxon>
        <taxon>Hyphomicrobiales</taxon>
        <taxon>Rhizobiaceae</taxon>
        <taxon>Rhizobium/Agrobacterium group</taxon>
        <taxon>Agrobacterium</taxon>
        <taxon>Agrobacterium tumefaciens complex</taxon>
    </lineage>
</organism>
<sequence length="157" mass="16550">MIAVSGVILTSCGTYTPRQVAEPSAISLKQAIFEVADSLNEVQDRVPVNRRSGLIADEVTVVFNIAAQSTSTSNAGLTVSNVPLAGVGGTFGANGEIQNVSVGNRGNTVTVKFKNIATADMSKSSLKPTRLCRGDERVGPCAREVMDQPRKKVVKDE</sequence>
<reference evidence="1 2" key="1">
    <citation type="submission" date="2018-02" db="EMBL/GenBank/DDBJ databases">
        <title>Complete genome sequence of Agrobacterium tumefaciens 1D1609.</title>
        <authorList>
            <person name="Cho S.-T."/>
            <person name="Haryono M."/>
            <person name="Chang H.-H."/>
            <person name="Santos M.N."/>
            <person name="Lai E.-M."/>
            <person name="Kuo C.-H."/>
        </authorList>
    </citation>
    <scope>NUCLEOTIDE SEQUENCE [LARGE SCALE GENOMIC DNA]</scope>
    <source>
        <strain evidence="1 2">1D1609</strain>
    </source>
</reference>
<dbReference type="Proteomes" id="UP000237717">
    <property type="component" value="Chromosome II"/>
</dbReference>
<gene>
    <name evidence="1" type="ORF">At1D1609_49260</name>
</gene>
<proteinExistence type="predicted"/>